<organism evidence="4 5">
    <name type="scientific">Magallana gigas</name>
    <name type="common">Pacific oyster</name>
    <name type="synonym">Crassostrea gigas</name>
    <dbReference type="NCBI Taxonomy" id="29159"/>
    <lineage>
        <taxon>Eukaryota</taxon>
        <taxon>Metazoa</taxon>
        <taxon>Spiralia</taxon>
        <taxon>Lophotrochozoa</taxon>
        <taxon>Mollusca</taxon>
        <taxon>Bivalvia</taxon>
        <taxon>Autobranchia</taxon>
        <taxon>Pteriomorphia</taxon>
        <taxon>Ostreida</taxon>
        <taxon>Ostreoidea</taxon>
        <taxon>Ostreidae</taxon>
        <taxon>Magallana</taxon>
    </lineage>
</organism>
<dbReference type="PROSITE" id="PS50802">
    <property type="entry name" value="OTU"/>
    <property type="match status" value="1"/>
</dbReference>
<dbReference type="AlphaFoldDB" id="A0A8W8M6W7"/>
<sequence length="356" mass="40094">MAALSNASLYVLLNVLLVIPTTVGGIPIRSGLYEDHDYLSLPNNAEPPCSCSPNSNQRRNETEDNYQPMQDDRRRLMVDPPSVPDIEPMQDDSSRLMADPPSIPDIEMEDVLLEEIAPEDLDNGFNFMEVIRNYQQMDSEVERQDRYLRTFGLQRVSIMGDGNCLFRAVSFSLYGHQNNHAYLRNLAVDTLRANIAEFSDYFLSDRGTALEQINRLGQPNTYAGQECIYALAKALNINILVTFGGDDSSSEVITMENSFTSTANQNHIHIIWRRFGGGHYEAVSDVGRDQVSDPPVYPFVSSQDNLHTKPWNTSTPFLKKVEIPSNSHKSYDTSSNSIRDLEDLQELMAGLDYNHG</sequence>
<dbReference type="SUPFAM" id="SSF54001">
    <property type="entry name" value="Cysteine proteinases"/>
    <property type="match status" value="1"/>
</dbReference>
<dbReference type="Pfam" id="PF02338">
    <property type="entry name" value="OTU"/>
    <property type="match status" value="1"/>
</dbReference>
<proteinExistence type="predicted"/>
<evidence type="ECO:0000313" key="4">
    <source>
        <dbReference type="EnsemblMetazoa" id="G31510.1:cds"/>
    </source>
</evidence>
<dbReference type="PANTHER" id="PTHR12419">
    <property type="entry name" value="OTU DOMAIN CONTAINING PROTEIN"/>
    <property type="match status" value="1"/>
</dbReference>
<dbReference type="InterPro" id="IPR038765">
    <property type="entry name" value="Papain-like_cys_pep_sf"/>
</dbReference>
<dbReference type="GO" id="GO:0016579">
    <property type="term" value="P:protein deubiquitination"/>
    <property type="evidence" value="ECO:0007669"/>
    <property type="project" value="TreeGrafter"/>
</dbReference>
<feature type="chain" id="PRO_5036470294" description="OTU domain-containing protein" evidence="2">
    <location>
        <begin position="26"/>
        <end position="356"/>
    </location>
</feature>
<feature type="domain" description="OTU" evidence="3">
    <location>
        <begin position="153"/>
        <end position="286"/>
    </location>
</feature>
<keyword evidence="2" id="KW-0732">Signal</keyword>
<dbReference type="InterPro" id="IPR050704">
    <property type="entry name" value="Peptidase_C85-like"/>
</dbReference>
<dbReference type="GO" id="GO:0004843">
    <property type="term" value="F:cysteine-type deubiquitinase activity"/>
    <property type="evidence" value="ECO:0007669"/>
    <property type="project" value="TreeGrafter"/>
</dbReference>
<evidence type="ECO:0000313" key="5">
    <source>
        <dbReference type="Proteomes" id="UP000005408"/>
    </source>
</evidence>
<dbReference type="CDD" id="cd22744">
    <property type="entry name" value="OTU"/>
    <property type="match status" value="1"/>
</dbReference>
<accession>A0A8W8M6W7</accession>
<dbReference type="Gene3D" id="3.90.70.80">
    <property type="match status" value="1"/>
</dbReference>
<feature type="signal peptide" evidence="2">
    <location>
        <begin position="1"/>
        <end position="25"/>
    </location>
</feature>
<evidence type="ECO:0000259" key="3">
    <source>
        <dbReference type="PROSITE" id="PS50802"/>
    </source>
</evidence>
<dbReference type="InterPro" id="IPR003323">
    <property type="entry name" value="OTU_dom"/>
</dbReference>
<evidence type="ECO:0000256" key="1">
    <source>
        <dbReference type="SAM" id="MobiDB-lite"/>
    </source>
</evidence>
<evidence type="ECO:0000256" key="2">
    <source>
        <dbReference type="SAM" id="SignalP"/>
    </source>
</evidence>
<dbReference type="EnsemblMetazoa" id="G31510.1">
    <property type="protein sequence ID" value="G31510.1:cds"/>
    <property type="gene ID" value="G31510"/>
</dbReference>
<keyword evidence="5" id="KW-1185">Reference proteome</keyword>
<protein>
    <recommendedName>
        <fullName evidence="3">OTU domain-containing protein</fullName>
    </recommendedName>
</protein>
<name>A0A8W8M6W7_MAGGI</name>
<dbReference type="Proteomes" id="UP000005408">
    <property type="component" value="Unassembled WGS sequence"/>
</dbReference>
<reference evidence="4" key="1">
    <citation type="submission" date="2022-08" db="UniProtKB">
        <authorList>
            <consortium name="EnsemblMetazoa"/>
        </authorList>
    </citation>
    <scope>IDENTIFICATION</scope>
    <source>
        <strain evidence="4">05x7-T-G4-1.051#20</strain>
    </source>
</reference>
<feature type="region of interest" description="Disordered" evidence="1">
    <location>
        <begin position="44"/>
        <end position="96"/>
    </location>
</feature>